<evidence type="ECO:0000313" key="2">
    <source>
        <dbReference type="EMBL" id="HIW78151.1"/>
    </source>
</evidence>
<proteinExistence type="predicted"/>
<feature type="signal peptide" evidence="1">
    <location>
        <begin position="1"/>
        <end position="26"/>
    </location>
</feature>
<keyword evidence="1" id="KW-0732">Signal</keyword>
<dbReference type="AlphaFoldDB" id="A0A9D1U960"/>
<sequence>MTCLKRCSKAVVAGLMMVALAVPALAAEVSTKYFTIDLPDGWTQPQPVQEANGAVMAIFQNTKDGSAVTLTIAPAPMSAKDVAEQTVANMKQGGLEASAPVEKDGIYETTFEQGPGKGVSYFGSNGKEFAVTTILGSTTETGKEFLKNLKPKDDKLFPKF</sequence>
<dbReference type="EMBL" id="DXGI01000114">
    <property type="protein sequence ID" value="HIW78151.1"/>
    <property type="molecule type" value="Genomic_DNA"/>
</dbReference>
<protein>
    <recommendedName>
        <fullName evidence="4">PsbP C-terminal domain-containing protein</fullName>
    </recommendedName>
</protein>
<accession>A0A9D1U960</accession>
<evidence type="ECO:0000313" key="3">
    <source>
        <dbReference type="Proteomes" id="UP000824264"/>
    </source>
</evidence>
<reference evidence="2" key="1">
    <citation type="journal article" date="2021" name="PeerJ">
        <title>Extensive microbial diversity within the chicken gut microbiome revealed by metagenomics and culture.</title>
        <authorList>
            <person name="Gilroy R."/>
            <person name="Ravi A."/>
            <person name="Getino M."/>
            <person name="Pursley I."/>
            <person name="Horton D.L."/>
            <person name="Alikhan N.F."/>
            <person name="Baker D."/>
            <person name="Gharbi K."/>
            <person name="Hall N."/>
            <person name="Watson M."/>
            <person name="Adriaenssens E.M."/>
            <person name="Foster-Nyarko E."/>
            <person name="Jarju S."/>
            <person name="Secka A."/>
            <person name="Antonio M."/>
            <person name="Oren A."/>
            <person name="Chaudhuri R.R."/>
            <person name="La Ragione R."/>
            <person name="Hildebrand F."/>
            <person name="Pallen M.J."/>
        </authorList>
    </citation>
    <scope>NUCLEOTIDE SEQUENCE</scope>
    <source>
        <strain evidence="2">ChiSxjej5B17-1746</strain>
    </source>
</reference>
<organism evidence="2 3">
    <name type="scientific">Candidatus Bilophila faecipullorum</name>
    <dbReference type="NCBI Taxonomy" id="2838482"/>
    <lineage>
        <taxon>Bacteria</taxon>
        <taxon>Pseudomonadati</taxon>
        <taxon>Thermodesulfobacteriota</taxon>
        <taxon>Desulfovibrionia</taxon>
        <taxon>Desulfovibrionales</taxon>
        <taxon>Desulfovibrionaceae</taxon>
        <taxon>Bilophila</taxon>
    </lineage>
</organism>
<gene>
    <name evidence="2" type="ORF">H9874_03275</name>
</gene>
<feature type="chain" id="PRO_5039096069" description="PsbP C-terminal domain-containing protein" evidence="1">
    <location>
        <begin position="27"/>
        <end position="160"/>
    </location>
</feature>
<evidence type="ECO:0008006" key="4">
    <source>
        <dbReference type="Google" id="ProtNLM"/>
    </source>
</evidence>
<evidence type="ECO:0000256" key="1">
    <source>
        <dbReference type="SAM" id="SignalP"/>
    </source>
</evidence>
<comment type="caution">
    <text evidence="2">The sequence shown here is derived from an EMBL/GenBank/DDBJ whole genome shotgun (WGS) entry which is preliminary data.</text>
</comment>
<reference evidence="2" key="2">
    <citation type="submission" date="2021-04" db="EMBL/GenBank/DDBJ databases">
        <authorList>
            <person name="Gilroy R."/>
        </authorList>
    </citation>
    <scope>NUCLEOTIDE SEQUENCE</scope>
    <source>
        <strain evidence="2">ChiSxjej5B17-1746</strain>
    </source>
</reference>
<name>A0A9D1U960_9BACT</name>
<dbReference type="Proteomes" id="UP000824264">
    <property type="component" value="Unassembled WGS sequence"/>
</dbReference>